<dbReference type="AlphaFoldDB" id="A0AAE0FMB1"/>
<dbReference type="InterPro" id="IPR018247">
    <property type="entry name" value="EF_Hand_1_Ca_BS"/>
</dbReference>
<keyword evidence="6" id="KW-1185">Reference proteome</keyword>
<dbReference type="InterPro" id="IPR011992">
    <property type="entry name" value="EF-hand-dom_pair"/>
</dbReference>
<dbReference type="PROSITE" id="PS50222">
    <property type="entry name" value="EF_HAND_2"/>
    <property type="match status" value="2"/>
</dbReference>
<evidence type="ECO:0000313" key="5">
    <source>
        <dbReference type="EMBL" id="KAK3262451.1"/>
    </source>
</evidence>
<keyword evidence="3" id="KW-0812">Transmembrane</keyword>
<accession>A0AAE0FMB1</accession>
<comment type="caution">
    <text evidence="5">The sequence shown here is derived from an EMBL/GenBank/DDBJ whole genome shotgun (WGS) entry which is preliminary data.</text>
</comment>
<sequence length="281" mass="31180">MTAAALRWINDGRCRWINGRSCDRWINGRRCAKVDQLRPLQGGDNGRRCAMWINGPALRQAIAKAAELLGLFEKREISQILEMFRTVEKKKISSLWAHGEGKNPTAVAQELIDSAYEFSLQRLFNAFDMDGSGFISMSEFKQISQCLNIKLSDERIAKLFSQADVSGSGMVEFAEFETALHLLQDEIAHEVMVQFGLDTLTLVSLFCISLLWLLTLFVFIFLGIAAFTSGSSFGSVINSAFTVLAGGSMGAKKEGNTGQEDKLDVEKQVQQVIDDLDCNCL</sequence>
<keyword evidence="3" id="KW-0472">Membrane</keyword>
<dbReference type="Gene3D" id="1.10.238.10">
    <property type="entry name" value="EF-hand"/>
    <property type="match status" value="1"/>
</dbReference>
<dbReference type="InterPro" id="IPR002048">
    <property type="entry name" value="EF_hand_dom"/>
</dbReference>
<keyword evidence="3" id="KW-1133">Transmembrane helix</keyword>
<keyword evidence="2" id="KW-0106">Calcium</keyword>
<dbReference type="GO" id="GO:0005509">
    <property type="term" value="F:calcium ion binding"/>
    <property type="evidence" value="ECO:0007669"/>
    <property type="project" value="InterPro"/>
</dbReference>
<proteinExistence type="predicted"/>
<evidence type="ECO:0000256" key="3">
    <source>
        <dbReference type="SAM" id="Phobius"/>
    </source>
</evidence>
<protein>
    <recommendedName>
        <fullName evidence="4">EF-hand domain-containing protein</fullName>
    </recommendedName>
</protein>
<dbReference type="PANTHER" id="PTHR23050">
    <property type="entry name" value="CALCIUM BINDING PROTEIN"/>
    <property type="match status" value="1"/>
</dbReference>
<feature type="domain" description="EF-hand" evidence="4">
    <location>
        <begin position="115"/>
        <end position="150"/>
    </location>
</feature>
<organism evidence="5 6">
    <name type="scientific">Cymbomonas tetramitiformis</name>
    <dbReference type="NCBI Taxonomy" id="36881"/>
    <lineage>
        <taxon>Eukaryota</taxon>
        <taxon>Viridiplantae</taxon>
        <taxon>Chlorophyta</taxon>
        <taxon>Pyramimonadophyceae</taxon>
        <taxon>Pyramimonadales</taxon>
        <taxon>Pyramimonadaceae</taxon>
        <taxon>Cymbomonas</taxon>
    </lineage>
</organism>
<dbReference type="Proteomes" id="UP001190700">
    <property type="component" value="Unassembled WGS sequence"/>
</dbReference>
<reference evidence="5 6" key="1">
    <citation type="journal article" date="2015" name="Genome Biol. Evol.">
        <title>Comparative Genomics of a Bacterivorous Green Alga Reveals Evolutionary Causalities and Consequences of Phago-Mixotrophic Mode of Nutrition.</title>
        <authorList>
            <person name="Burns J.A."/>
            <person name="Paasch A."/>
            <person name="Narechania A."/>
            <person name="Kim E."/>
        </authorList>
    </citation>
    <scope>NUCLEOTIDE SEQUENCE [LARGE SCALE GENOMIC DNA]</scope>
    <source>
        <strain evidence="5 6">PLY_AMNH</strain>
    </source>
</reference>
<dbReference type="EMBL" id="LGRX02016183">
    <property type="protein sequence ID" value="KAK3262451.1"/>
    <property type="molecule type" value="Genomic_DNA"/>
</dbReference>
<dbReference type="Pfam" id="PF13499">
    <property type="entry name" value="EF-hand_7"/>
    <property type="match status" value="1"/>
</dbReference>
<evidence type="ECO:0000256" key="1">
    <source>
        <dbReference type="ARBA" id="ARBA00022737"/>
    </source>
</evidence>
<evidence type="ECO:0000256" key="2">
    <source>
        <dbReference type="ARBA" id="ARBA00022837"/>
    </source>
</evidence>
<dbReference type="PROSITE" id="PS00018">
    <property type="entry name" value="EF_HAND_1"/>
    <property type="match status" value="2"/>
</dbReference>
<feature type="domain" description="EF-hand" evidence="4">
    <location>
        <begin position="151"/>
        <end position="186"/>
    </location>
</feature>
<dbReference type="InterPro" id="IPR050145">
    <property type="entry name" value="Centrin_CML-like"/>
</dbReference>
<evidence type="ECO:0000313" key="6">
    <source>
        <dbReference type="Proteomes" id="UP001190700"/>
    </source>
</evidence>
<feature type="transmembrane region" description="Helical" evidence="3">
    <location>
        <begin position="202"/>
        <end position="227"/>
    </location>
</feature>
<dbReference type="CDD" id="cd00051">
    <property type="entry name" value="EFh"/>
    <property type="match status" value="1"/>
</dbReference>
<evidence type="ECO:0000259" key="4">
    <source>
        <dbReference type="PROSITE" id="PS50222"/>
    </source>
</evidence>
<dbReference type="SMART" id="SM00054">
    <property type="entry name" value="EFh"/>
    <property type="match status" value="2"/>
</dbReference>
<keyword evidence="1" id="KW-0677">Repeat</keyword>
<name>A0AAE0FMB1_9CHLO</name>
<gene>
    <name evidence="5" type="ORF">CYMTET_28696</name>
</gene>
<dbReference type="SUPFAM" id="SSF47473">
    <property type="entry name" value="EF-hand"/>
    <property type="match status" value="1"/>
</dbReference>